<comment type="caution">
    <text evidence="3">The sequence shown here is derived from an EMBL/GenBank/DDBJ whole genome shotgun (WGS) entry which is preliminary data.</text>
</comment>
<dbReference type="EMBL" id="JAOPGA020001010">
    <property type="protein sequence ID" value="KAL0484011.1"/>
    <property type="molecule type" value="Genomic_DNA"/>
</dbReference>
<sequence length="158" mass="18049">MSIKTLFFLSFLVSIVVANIRLATLTKENGSEDLPDSDKTPGVSLQGVTSEDVCTPGWAKKHRHVPEELKKRVYALYDIPTHQPGEYEIDHLISLELGGDNDIKNLWPQSYLTQPWNAHVKDKLENTLHKLVCNGTLELEEAQTQIAKNWIKLYKKYF</sequence>
<dbReference type="CDD" id="cd00085">
    <property type="entry name" value="HNHc"/>
    <property type="match status" value="1"/>
</dbReference>
<feature type="chain" id="PRO_5043755454" evidence="2">
    <location>
        <begin position="19"/>
        <end position="158"/>
    </location>
</feature>
<evidence type="ECO:0000313" key="4">
    <source>
        <dbReference type="Proteomes" id="UP001431209"/>
    </source>
</evidence>
<reference evidence="3 4" key="1">
    <citation type="submission" date="2024-03" db="EMBL/GenBank/DDBJ databases">
        <title>The Acrasis kona genome and developmental transcriptomes reveal deep origins of eukaryotic multicellular pathways.</title>
        <authorList>
            <person name="Sheikh S."/>
            <person name="Fu C.-J."/>
            <person name="Brown M.W."/>
            <person name="Baldauf S.L."/>
        </authorList>
    </citation>
    <scope>NUCLEOTIDE SEQUENCE [LARGE SCALE GENOMIC DNA]</scope>
    <source>
        <strain evidence="3 4">ATCC MYA-3509</strain>
    </source>
</reference>
<keyword evidence="2" id="KW-0732">Signal</keyword>
<protein>
    <submittedName>
        <fullName evidence="3">Env</fullName>
    </submittedName>
</protein>
<accession>A0AAW2Z5K9</accession>
<gene>
    <name evidence="3" type="ORF">AKO1_004611</name>
</gene>
<dbReference type="AlphaFoldDB" id="A0AAW2Z5K9"/>
<dbReference type="Proteomes" id="UP001431209">
    <property type="component" value="Unassembled WGS sequence"/>
</dbReference>
<keyword evidence="4" id="KW-1185">Reference proteome</keyword>
<organism evidence="3 4">
    <name type="scientific">Acrasis kona</name>
    <dbReference type="NCBI Taxonomy" id="1008807"/>
    <lineage>
        <taxon>Eukaryota</taxon>
        <taxon>Discoba</taxon>
        <taxon>Heterolobosea</taxon>
        <taxon>Tetramitia</taxon>
        <taxon>Eutetramitia</taxon>
        <taxon>Acrasidae</taxon>
        <taxon>Acrasis</taxon>
    </lineage>
</organism>
<dbReference type="InterPro" id="IPR003615">
    <property type="entry name" value="HNH_nuc"/>
</dbReference>
<evidence type="ECO:0000313" key="3">
    <source>
        <dbReference type="EMBL" id="KAL0484011.1"/>
    </source>
</evidence>
<feature type="region of interest" description="Disordered" evidence="1">
    <location>
        <begin position="29"/>
        <end position="48"/>
    </location>
</feature>
<feature type="signal peptide" evidence="2">
    <location>
        <begin position="1"/>
        <end position="18"/>
    </location>
</feature>
<evidence type="ECO:0000256" key="1">
    <source>
        <dbReference type="SAM" id="MobiDB-lite"/>
    </source>
</evidence>
<proteinExistence type="predicted"/>
<name>A0AAW2Z5K9_9EUKA</name>
<evidence type="ECO:0000256" key="2">
    <source>
        <dbReference type="SAM" id="SignalP"/>
    </source>
</evidence>